<dbReference type="OrthoDB" id="9133808at2"/>
<proteinExistence type="predicted"/>
<dbReference type="EMBL" id="AKGD01000002">
    <property type="protein sequence ID" value="EIT69511.1"/>
    <property type="molecule type" value="Genomic_DNA"/>
</dbReference>
<dbReference type="AlphaFoldDB" id="I8I1F4"/>
<keyword evidence="2" id="KW-1185">Reference proteome</keyword>
<dbReference type="STRING" id="1172194.WQQ_30930"/>
<evidence type="ECO:0000313" key="2">
    <source>
        <dbReference type="Proteomes" id="UP000003704"/>
    </source>
</evidence>
<gene>
    <name evidence="1" type="ORF">WQQ_30930</name>
</gene>
<evidence type="ECO:0008006" key="3">
    <source>
        <dbReference type="Google" id="ProtNLM"/>
    </source>
</evidence>
<name>I8I1F4_9GAMM</name>
<evidence type="ECO:0000313" key="1">
    <source>
        <dbReference type="EMBL" id="EIT69511.1"/>
    </source>
</evidence>
<accession>I8I1F4</accession>
<dbReference type="Proteomes" id="UP000003704">
    <property type="component" value="Unassembled WGS sequence"/>
</dbReference>
<sequence length="127" mass="12360">MPGVRTVYGVLLTTAVLTIGATLAGCAGNGPIIDRTGVDEKRYASDLSECRTYASEVSTGKAAGKSAIAGAVVGAAIGAITGNSTSVARGAGVGGVAGGASGAVSGEQSKDQVVKNCLRGRGYKVLN</sequence>
<protein>
    <recommendedName>
        <fullName evidence="3">Glycine zipper family protein</fullName>
    </recommendedName>
</protein>
<reference evidence="1 2" key="1">
    <citation type="journal article" date="2012" name="J. Bacteriol.">
        <title>Genome Sequence of n-Alkane-Degrading Hydrocarboniphaga effusa Strain AP103T (ATCC BAA-332T).</title>
        <authorList>
            <person name="Chang H.K."/>
            <person name="Zylstra G.J."/>
            <person name="Chae J.C."/>
        </authorList>
    </citation>
    <scope>NUCLEOTIDE SEQUENCE [LARGE SCALE GENOMIC DNA]</scope>
    <source>
        <strain evidence="1 2">AP103</strain>
    </source>
</reference>
<organism evidence="1 2">
    <name type="scientific">Hydrocarboniphaga effusa AP103</name>
    <dbReference type="NCBI Taxonomy" id="1172194"/>
    <lineage>
        <taxon>Bacteria</taxon>
        <taxon>Pseudomonadati</taxon>
        <taxon>Pseudomonadota</taxon>
        <taxon>Gammaproteobacteria</taxon>
        <taxon>Nevskiales</taxon>
        <taxon>Nevskiaceae</taxon>
        <taxon>Hydrocarboniphaga</taxon>
    </lineage>
</organism>
<dbReference type="PROSITE" id="PS51257">
    <property type="entry name" value="PROKAR_LIPOPROTEIN"/>
    <property type="match status" value="1"/>
</dbReference>
<comment type="caution">
    <text evidence="1">The sequence shown here is derived from an EMBL/GenBank/DDBJ whole genome shotgun (WGS) entry which is preliminary data.</text>
</comment>